<name>A0ACC1DFP2_9NEOP</name>
<reference evidence="1 2" key="1">
    <citation type="journal article" date="2021" name="Front. Genet.">
        <title>Chromosome-Level Genome Assembly Reveals Significant Gene Expansion in the Toll and IMD Signaling Pathways of Dendrolimus kikuchii.</title>
        <authorList>
            <person name="Zhou J."/>
            <person name="Wu P."/>
            <person name="Xiong Z."/>
            <person name="Liu N."/>
            <person name="Zhao N."/>
            <person name="Ji M."/>
            <person name="Qiu Y."/>
            <person name="Yang B."/>
        </authorList>
    </citation>
    <scope>NUCLEOTIDE SEQUENCE [LARGE SCALE GENOMIC DNA]</scope>
    <source>
        <strain evidence="1">Ann1</strain>
    </source>
</reference>
<evidence type="ECO:0000313" key="1">
    <source>
        <dbReference type="EMBL" id="KAJ0182661.1"/>
    </source>
</evidence>
<dbReference type="EMBL" id="CM034389">
    <property type="protein sequence ID" value="KAJ0182661.1"/>
    <property type="molecule type" value="Genomic_DNA"/>
</dbReference>
<proteinExistence type="predicted"/>
<accession>A0ACC1DFP2</accession>
<protein>
    <submittedName>
        <fullName evidence="1">Uncharacterized protein</fullName>
    </submittedName>
</protein>
<organism evidence="1 2">
    <name type="scientific">Dendrolimus kikuchii</name>
    <dbReference type="NCBI Taxonomy" id="765133"/>
    <lineage>
        <taxon>Eukaryota</taxon>
        <taxon>Metazoa</taxon>
        <taxon>Ecdysozoa</taxon>
        <taxon>Arthropoda</taxon>
        <taxon>Hexapoda</taxon>
        <taxon>Insecta</taxon>
        <taxon>Pterygota</taxon>
        <taxon>Neoptera</taxon>
        <taxon>Endopterygota</taxon>
        <taxon>Lepidoptera</taxon>
        <taxon>Glossata</taxon>
        <taxon>Ditrysia</taxon>
        <taxon>Bombycoidea</taxon>
        <taxon>Lasiocampidae</taxon>
        <taxon>Dendrolimus</taxon>
    </lineage>
</organism>
<gene>
    <name evidence="1" type="ORF">K1T71_002030</name>
</gene>
<evidence type="ECO:0000313" key="2">
    <source>
        <dbReference type="Proteomes" id="UP000824533"/>
    </source>
</evidence>
<sequence>MKTKTLICIIVSVMCCVSCISGIHSKKKRHFFNSKPDGVMDVTDFSIYYDLDTNQTIRKMMPRPWYKPGWMLRLPFRGGRCNCDELICTCCTGVRIEAINFDRSTCVNLSFEPEESLINMEVMMDNSTVFKNTYSARNPPPFCIPLPVPYLPPGLVDMCVRLFDISIVMEKLHVCMDMDTRVDKAPVLVLHFDCMDMGLSGVSLSKPGGSGGSSNLSENTMITTNIPGLIDSDVYDPVTEDPNFVITPPMFNNTVKYTI</sequence>
<comment type="caution">
    <text evidence="1">The sequence shown here is derived from an EMBL/GenBank/DDBJ whole genome shotgun (WGS) entry which is preliminary data.</text>
</comment>
<dbReference type="Proteomes" id="UP000824533">
    <property type="component" value="Linkage Group LG03"/>
</dbReference>
<keyword evidence="2" id="KW-1185">Reference proteome</keyword>